<sequence>MHQRTDRSSNWQSEANVSVRYVDVDVRKNYVTGLRPRFPAVVRAEQVERNIFAGRPWVFYGCQRFCPMRFAACKRFIPERSW</sequence>
<dbReference type="Proteomes" id="UP000030765">
    <property type="component" value="Unassembled WGS sequence"/>
</dbReference>
<name>A0A084VGI5_ANOSI</name>
<gene>
    <name evidence="1" type="ORF">ZHAS_00004271</name>
</gene>
<dbReference type="EMBL" id="KE524827">
    <property type="protein sequence ID" value="KFB37079.1"/>
    <property type="molecule type" value="Genomic_DNA"/>
</dbReference>
<dbReference type="AlphaFoldDB" id="A0A084VGI5"/>
<accession>A0A084VGI5</accession>
<proteinExistence type="predicted"/>
<reference evidence="1 3" key="1">
    <citation type="journal article" date="2014" name="BMC Genomics">
        <title>Genome sequence of Anopheles sinensis provides insight into genetics basis of mosquito competence for malaria parasites.</title>
        <authorList>
            <person name="Zhou D."/>
            <person name="Zhang D."/>
            <person name="Ding G."/>
            <person name="Shi L."/>
            <person name="Hou Q."/>
            <person name="Ye Y."/>
            <person name="Xu Y."/>
            <person name="Zhou H."/>
            <person name="Xiong C."/>
            <person name="Li S."/>
            <person name="Yu J."/>
            <person name="Hong S."/>
            <person name="Yu X."/>
            <person name="Zou P."/>
            <person name="Chen C."/>
            <person name="Chang X."/>
            <person name="Wang W."/>
            <person name="Lv Y."/>
            <person name="Sun Y."/>
            <person name="Ma L."/>
            <person name="Shen B."/>
            <person name="Zhu C."/>
        </authorList>
    </citation>
    <scope>NUCLEOTIDE SEQUENCE [LARGE SCALE GENOMIC DNA]</scope>
</reference>
<dbReference type="EnsemblMetazoa" id="ASIC004271-RA">
    <property type="protein sequence ID" value="ASIC004271-PA"/>
    <property type="gene ID" value="ASIC004271"/>
</dbReference>
<evidence type="ECO:0000313" key="3">
    <source>
        <dbReference type="Proteomes" id="UP000030765"/>
    </source>
</evidence>
<dbReference type="EMBL" id="ATLV01012942">
    <property type="status" value="NOT_ANNOTATED_CDS"/>
    <property type="molecule type" value="Genomic_DNA"/>
</dbReference>
<keyword evidence="3" id="KW-1185">Reference proteome</keyword>
<dbReference type="VEuPathDB" id="VectorBase:ASIC004271"/>
<evidence type="ECO:0000313" key="1">
    <source>
        <dbReference type="EMBL" id="KFB37079.1"/>
    </source>
</evidence>
<reference evidence="2" key="2">
    <citation type="submission" date="2020-05" db="UniProtKB">
        <authorList>
            <consortium name="EnsemblMetazoa"/>
        </authorList>
    </citation>
    <scope>IDENTIFICATION</scope>
</reference>
<organism evidence="1">
    <name type="scientific">Anopheles sinensis</name>
    <name type="common">Mosquito</name>
    <dbReference type="NCBI Taxonomy" id="74873"/>
    <lineage>
        <taxon>Eukaryota</taxon>
        <taxon>Metazoa</taxon>
        <taxon>Ecdysozoa</taxon>
        <taxon>Arthropoda</taxon>
        <taxon>Hexapoda</taxon>
        <taxon>Insecta</taxon>
        <taxon>Pterygota</taxon>
        <taxon>Neoptera</taxon>
        <taxon>Endopterygota</taxon>
        <taxon>Diptera</taxon>
        <taxon>Nematocera</taxon>
        <taxon>Culicoidea</taxon>
        <taxon>Culicidae</taxon>
        <taxon>Anophelinae</taxon>
        <taxon>Anopheles</taxon>
    </lineage>
</organism>
<protein>
    <submittedName>
        <fullName evidence="1 2">Uncharacterized protein</fullName>
    </submittedName>
</protein>
<evidence type="ECO:0000313" key="2">
    <source>
        <dbReference type="EnsemblMetazoa" id="ASIC004271-PA"/>
    </source>
</evidence>